<keyword evidence="5" id="KW-0378">Hydrolase</keyword>
<proteinExistence type="inferred from homology"/>
<dbReference type="Pfam" id="PF01915">
    <property type="entry name" value="Glyco_hydro_3_C"/>
    <property type="match status" value="1"/>
</dbReference>
<keyword evidence="4" id="KW-0732">Signal</keyword>
<dbReference type="AlphaFoldDB" id="A0A1D1W2M3"/>
<dbReference type="PANTHER" id="PTHR30620:SF16">
    <property type="entry name" value="LYSOSOMAL BETA GLUCOSIDASE"/>
    <property type="match status" value="1"/>
</dbReference>
<dbReference type="PRINTS" id="PR00133">
    <property type="entry name" value="GLHYDRLASE3"/>
</dbReference>
<dbReference type="InterPro" id="IPR036881">
    <property type="entry name" value="Glyco_hydro_3_C_sf"/>
</dbReference>
<evidence type="ECO:0000259" key="7">
    <source>
        <dbReference type="SMART" id="SM01217"/>
    </source>
</evidence>
<dbReference type="FunFam" id="3.20.20.300:FF:000005">
    <property type="entry name" value="Periplasmic beta-glucosidase"/>
    <property type="match status" value="1"/>
</dbReference>
<evidence type="ECO:0000256" key="2">
    <source>
        <dbReference type="ARBA" id="ARBA00005336"/>
    </source>
</evidence>
<comment type="catalytic activity">
    <reaction evidence="1">
        <text>Hydrolysis of terminal, non-reducing beta-D-glucosyl residues with release of beta-D-glucose.</text>
        <dbReference type="EC" id="3.2.1.21"/>
    </reaction>
</comment>
<dbReference type="GO" id="GO:0009251">
    <property type="term" value="P:glucan catabolic process"/>
    <property type="evidence" value="ECO:0007669"/>
    <property type="project" value="TreeGrafter"/>
</dbReference>
<evidence type="ECO:0000256" key="1">
    <source>
        <dbReference type="ARBA" id="ARBA00000448"/>
    </source>
</evidence>
<organism evidence="8 9">
    <name type="scientific">Ramazzottius varieornatus</name>
    <name type="common">Water bear</name>
    <name type="synonym">Tardigrade</name>
    <dbReference type="NCBI Taxonomy" id="947166"/>
    <lineage>
        <taxon>Eukaryota</taxon>
        <taxon>Metazoa</taxon>
        <taxon>Ecdysozoa</taxon>
        <taxon>Tardigrada</taxon>
        <taxon>Eutardigrada</taxon>
        <taxon>Parachela</taxon>
        <taxon>Hypsibioidea</taxon>
        <taxon>Ramazzottiidae</taxon>
        <taxon>Ramazzottius</taxon>
    </lineage>
</organism>
<reference evidence="8 9" key="1">
    <citation type="journal article" date="2016" name="Nat. Commun.">
        <title>Extremotolerant tardigrade genome and improved radiotolerance of human cultured cells by tardigrade-unique protein.</title>
        <authorList>
            <person name="Hashimoto T."/>
            <person name="Horikawa D.D."/>
            <person name="Saito Y."/>
            <person name="Kuwahara H."/>
            <person name="Kozuka-Hata H."/>
            <person name="Shin-I T."/>
            <person name="Minakuchi Y."/>
            <person name="Ohishi K."/>
            <person name="Motoyama A."/>
            <person name="Aizu T."/>
            <person name="Enomoto A."/>
            <person name="Kondo K."/>
            <person name="Tanaka S."/>
            <person name="Hara Y."/>
            <person name="Koshikawa S."/>
            <person name="Sagara H."/>
            <person name="Miura T."/>
            <person name="Yokobori S."/>
            <person name="Miyagawa K."/>
            <person name="Suzuki Y."/>
            <person name="Kubo T."/>
            <person name="Oyama M."/>
            <person name="Kohara Y."/>
            <person name="Fujiyama A."/>
            <person name="Arakawa K."/>
            <person name="Katayama T."/>
            <person name="Toyoda A."/>
            <person name="Kunieda T."/>
        </authorList>
    </citation>
    <scope>NUCLEOTIDE SEQUENCE [LARGE SCALE GENOMIC DNA]</scope>
    <source>
        <strain evidence="8 9">YOKOZUNA-1</strain>
    </source>
</reference>
<gene>
    <name evidence="8" type="primary">RvY_16885-1</name>
    <name evidence="8" type="synonym">RvY_16885.1</name>
    <name evidence="8" type="ORF">RvY_16885</name>
</gene>
<dbReference type="Gene3D" id="2.60.40.10">
    <property type="entry name" value="Immunoglobulins"/>
    <property type="match status" value="1"/>
</dbReference>
<evidence type="ECO:0000313" key="8">
    <source>
        <dbReference type="EMBL" id="GAV06983.1"/>
    </source>
</evidence>
<evidence type="ECO:0000256" key="3">
    <source>
        <dbReference type="ARBA" id="ARBA00012744"/>
    </source>
</evidence>
<dbReference type="FunFam" id="2.60.40.10:FF:000495">
    <property type="entry name" value="Periplasmic beta-glucosidase"/>
    <property type="match status" value="1"/>
</dbReference>
<dbReference type="PANTHER" id="PTHR30620">
    <property type="entry name" value="PERIPLASMIC BETA-GLUCOSIDASE-RELATED"/>
    <property type="match status" value="1"/>
</dbReference>
<dbReference type="InterPro" id="IPR017853">
    <property type="entry name" value="GH"/>
</dbReference>
<dbReference type="InterPro" id="IPR001764">
    <property type="entry name" value="Glyco_hydro_3_N"/>
</dbReference>
<dbReference type="SUPFAM" id="SSF51445">
    <property type="entry name" value="(Trans)glycosidases"/>
    <property type="match status" value="1"/>
</dbReference>
<dbReference type="InterPro" id="IPR051915">
    <property type="entry name" value="Cellulose_Degrad_GH3"/>
</dbReference>
<dbReference type="InterPro" id="IPR036962">
    <property type="entry name" value="Glyco_hydro_3_N_sf"/>
</dbReference>
<dbReference type="EC" id="3.2.1.21" evidence="3"/>
<comment type="caution">
    <text evidence="8">The sequence shown here is derived from an EMBL/GenBank/DDBJ whole genome shotgun (WGS) entry which is preliminary data.</text>
</comment>
<dbReference type="Pfam" id="PF00933">
    <property type="entry name" value="Glyco_hydro_3"/>
    <property type="match status" value="1"/>
</dbReference>
<dbReference type="Pfam" id="PF14310">
    <property type="entry name" value="Fn3-like"/>
    <property type="match status" value="1"/>
</dbReference>
<dbReference type="OrthoDB" id="47059at2759"/>
<keyword evidence="6" id="KW-0326">Glycosidase</keyword>
<dbReference type="GO" id="GO:0008422">
    <property type="term" value="F:beta-glucosidase activity"/>
    <property type="evidence" value="ECO:0007669"/>
    <property type="project" value="UniProtKB-EC"/>
</dbReference>
<protein>
    <recommendedName>
        <fullName evidence="3">beta-glucosidase</fullName>
        <ecNumber evidence="3">3.2.1.21</ecNumber>
    </recommendedName>
</protein>
<dbReference type="InterPro" id="IPR013783">
    <property type="entry name" value="Ig-like_fold"/>
</dbReference>
<evidence type="ECO:0000256" key="6">
    <source>
        <dbReference type="ARBA" id="ARBA00023295"/>
    </source>
</evidence>
<dbReference type="Gene3D" id="3.40.50.1700">
    <property type="entry name" value="Glycoside hydrolase family 3 C-terminal domain"/>
    <property type="match status" value="1"/>
</dbReference>
<comment type="similarity">
    <text evidence="2">Belongs to the glycosyl hydrolase 3 family.</text>
</comment>
<evidence type="ECO:0000313" key="9">
    <source>
        <dbReference type="Proteomes" id="UP000186922"/>
    </source>
</evidence>
<dbReference type="Proteomes" id="UP000186922">
    <property type="component" value="Unassembled WGS sequence"/>
</dbReference>
<dbReference type="SMART" id="SM01217">
    <property type="entry name" value="Fn3_like"/>
    <property type="match status" value="1"/>
</dbReference>
<accession>A0A1D1W2M3</accession>
<dbReference type="EMBL" id="BDGG01000014">
    <property type="protein sequence ID" value="GAV06983.1"/>
    <property type="molecule type" value="Genomic_DNA"/>
</dbReference>
<dbReference type="STRING" id="947166.A0A1D1W2M3"/>
<keyword evidence="9" id="KW-1185">Reference proteome</keyword>
<evidence type="ECO:0000256" key="5">
    <source>
        <dbReference type="ARBA" id="ARBA00022801"/>
    </source>
</evidence>
<dbReference type="InterPro" id="IPR026891">
    <property type="entry name" value="Fn3-like"/>
</dbReference>
<dbReference type="Gene3D" id="3.20.20.300">
    <property type="entry name" value="Glycoside hydrolase, family 3, N-terminal domain"/>
    <property type="match status" value="1"/>
</dbReference>
<dbReference type="SUPFAM" id="SSF52279">
    <property type="entry name" value="Beta-D-glucan exohydrolase, C-terminal domain"/>
    <property type="match status" value="1"/>
</dbReference>
<feature type="domain" description="Fibronectin type III-like" evidence="7">
    <location>
        <begin position="645"/>
        <end position="714"/>
    </location>
</feature>
<sequence>METICSAGIGSKALQMEDEITALMDDMTLEEKLGQLQLLASSHYHDLPPSEQLLELARQGLLGAVLNTRGAANTNALQKAALSSRQKIPLLVGLDVLHGYRTSFPIPLAQAASWDVEAVEKVAAIAAAEARASGINWNFAPLVDICRDPRWGRVMEGSGEDVHLACQMAKARVRGFQGTDYSQADKVMACAKHFAGYGADKGGRDYNSVDMSERQLREVCFPPFQAAIEAGVGSLMAAYMELNGVPASGNHWLLQQVLRDEWAFDGLVVSDFKAVSDMTNQQFSADDAQAAMYALNAGMNMEMQSTTFADHAPQLLQEGKVKMEVIDKAVRHVLRAKFRLGLFEKPLTDEKLASSVVLSPSSLQFAREMASRTLVLLKNDNGLLPLSKSIKRLAVIGELAYDQQQTLDFWALNARAQDSVTIYSGIVEKCPSTAVKYAAGYEMFGESTERFTEALQLATSSDMVVLVVGEPKEYSGETNCRTDIGLPGRQLELVKGIAASGTPYIIVLMTGRPLALEWLASHAPAILLTWRAGTMGGAAIADVLFGDVNPSGKLPITFPRCVGQIPIHYDVKQPGKPQIKGQKMQFNYSRYIDCPNEPLYPFGFGLSYTTFHFDNLTVTPKEIEGDGQVKIGVEVRNTGLKEGEEVVQVYVRDVAASVARPVRQLKAFHKVRLGLAEEKRLEFTLGSNELGFLNREWKWTVEAGKFEVFVGNNSDADLSDSFLVTSTYTKNSNAQAVKH</sequence>
<evidence type="ECO:0000256" key="4">
    <source>
        <dbReference type="ARBA" id="ARBA00022729"/>
    </source>
</evidence>
<dbReference type="InterPro" id="IPR002772">
    <property type="entry name" value="Glyco_hydro_3_C"/>
</dbReference>
<name>A0A1D1W2M3_RAMVA</name>